<dbReference type="Proteomes" id="UP000887013">
    <property type="component" value="Unassembled WGS sequence"/>
</dbReference>
<evidence type="ECO:0000313" key="2">
    <source>
        <dbReference type="Proteomes" id="UP000887013"/>
    </source>
</evidence>
<accession>A0A8X6PXJ1</accession>
<name>A0A8X6PXJ1_NEPPI</name>
<dbReference type="AlphaFoldDB" id="A0A8X6PXJ1"/>
<keyword evidence="2" id="KW-1185">Reference proteome</keyword>
<dbReference type="EMBL" id="BMAW01026053">
    <property type="protein sequence ID" value="GFT95168.1"/>
    <property type="molecule type" value="Genomic_DNA"/>
</dbReference>
<evidence type="ECO:0000313" key="1">
    <source>
        <dbReference type="EMBL" id="GFT95168.1"/>
    </source>
</evidence>
<comment type="caution">
    <text evidence="1">The sequence shown here is derived from an EMBL/GenBank/DDBJ whole genome shotgun (WGS) entry which is preliminary data.</text>
</comment>
<organism evidence="1 2">
    <name type="scientific">Nephila pilipes</name>
    <name type="common">Giant wood spider</name>
    <name type="synonym">Nephila maculata</name>
    <dbReference type="NCBI Taxonomy" id="299642"/>
    <lineage>
        <taxon>Eukaryota</taxon>
        <taxon>Metazoa</taxon>
        <taxon>Ecdysozoa</taxon>
        <taxon>Arthropoda</taxon>
        <taxon>Chelicerata</taxon>
        <taxon>Arachnida</taxon>
        <taxon>Araneae</taxon>
        <taxon>Araneomorphae</taxon>
        <taxon>Entelegynae</taxon>
        <taxon>Araneoidea</taxon>
        <taxon>Nephilidae</taxon>
        <taxon>Nephila</taxon>
    </lineage>
</organism>
<proteinExistence type="predicted"/>
<dbReference type="OrthoDB" id="289913at2759"/>
<protein>
    <submittedName>
        <fullName evidence="1">Vacuolar protein sorting-associated protein 8</fullName>
    </submittedName>
</protein>
<sequence length="54" mass="6181">TLLSTTTKLLNDDLHSQLRNLCKSANHVYSSHDDVCSFCRNQLDAEEDIEIIIF</sequence>
<gene>
    <name evidence="1" type="primary">VPS8</name>
    <name evidence="1" type="ORF">NPIL_650791</name>
</gene>
<feature type="non-terminal residue" evidence="1">
    <location>
        <position position="1"/>
    </location>
</feature>
<reference evidence="1" key="1">
    <citation type="submission" date="2020-08" db="EMBL/GenBank/DDBJ databases">
        <title>Multicomponent nature underlies the extraordinary mechanical properties of spider dragline silk.</title>
        <authorList>
            <person name="Kono N."/>
            <person name="Nakamura H."/>
            <person name="Mori M."/>
            <person name="Yoshida Y."/>
            <person name="Ohtoshi R."/>
            <person name="Malay A.D."/>
            <person name="Moran D.A.P."/>
            <person name="Tomita M."/>
            <person name="Numata K."/>
            <person name="Arakawa K."/>
        </authorList>
    </citation>
    <scope>NUCLEOTIDE SEQUENCE</scope>
</reference>
<feature type="non-terminal residue" evidence="1">
    <location>
        <position position="54"/>
    </location>
</feature>